<dbReference type="AlphaFoldDB" id="Q8TER2"/>
<feature type="non-terminal residue" evidence="2">
    <location>
        <position position="1"/>
    </location>
</feature>
<name>Q8TER2_HUMAN</name>
<sequence length="173" mass="18421">LYSRSCCFASVSGGWCLVKGDCSRSARLGSWPKRGGWDTGGGKRQCEPGPQDKVQKASPRELSPNVCPSHSSGGAIRVKYPSGVPRVLPYAWFPTTSTRLGPPAGGGAEFLSGAQRAVEAQKPSFQERGHDGEVVGQERDALQESLPEVTLFSSAATDGPTHLHLFSDHLKLT</sequence>
<accession>Q8TER2</accession>
<evidence type="ECO:0000256" key="1">
    <source>
        <dbReference type="SAM" id="MobiDB-lite"/>
    </source>
</evidence>
<organism evidence="2">
    <name type="scientific">Homo sapiens</name>
    <name type="common">Human</name>
    <dbReference type="NCBI Taxonomy" id="9606"/>
    <lineage>
        <taxon>Eukaryota</taxon>
        <taxon>Metazoa</taxon>
        <taxon>Chordata</taxon>
        <taxon>Craniata</taxon>
        <taxon>Vertebrata</taxon>
        <taxon>Euteleostomi</taxon>
        <taxon>Mammalia</taxon>
        <taxon>Eutheria</taxon>
        <taxon>Euarchontoglires</taxon>
        <taxon>Primates</taxon>
        <taxon>Haplorrhini</taxon>
        <taxon>Catarrhini</taxon>
        <taxon>Hominidae</taxon>
        <taxon>Homo</taxon>
    </lineage>
</organism>
<proteinExistence type="evidence at transcript level"/>
<protein>
    <submittedName>
        <fullName evidence="2">FLJ00131 protein</fullName>
    </submittedName>
</protein>
<gene>
    <name evidence="2" type="primary">FLJ00131</name>
</gene>
<evidence type="ECO:0000313" key="2">
    <source>
        <dbReference type="EMBL" id="BAB84886.1"/>
    </source>
</evidence>
<reference evidence="2" key="1">
    <citation type="submission" date="2002-01" db="EMBL/GenBank/DDBJ databases">
        <title>The nucleotide sequence of a long cDNA clone isolated from human spleen.</title>
        <authorList>
            <person name="Jikuya H."/>
            <person name="Takano J."/>
            <person name="Nomura N."/>
            <person name="Kikuno R."/>
            <person name="Nagase T."/>
            <person name="Ohara O."/>
        </authorList>
    </citation>
    <scope>NUCLEOTIDE SEQUENCE</scope>
    <source>
        <tissue evidence="2">Spleen</tissue>
    </source>
</reference>
<dbReference type="EMBL" id="AK074060">
    <property type="protein sequence ID" value="BAB84886.1"/>
    <property type="molecule type" value="mRNA"/>
</dbReference>
<feature type="region of interest" description="Disordered" evidence="1">
    <location>
        <begin position="29"/>
        <end position="76"/>
    </location>
</feature>